<dbReference type="PIR" id="A83755">
    <property type="entry name" value="A83755"/>
</dbReference>
<dbReference type="EMBL" id="BA000004">
    <property type="protein sequence ID" value="BAB04560.1"/>
    <property type="molecule type" value="Genomic_DNA"/>
</dbReference>
<dbReference type="HOGENOM" id="CLU_133067_0_3_9"/>
<dbReference type="STRING" id="272558.gene:10726715"/>
<reference evidence="9 10" key="1">
    <citation type="journal article" date="2000" name="Nucleic Acids Res.">
        <title>Complete genome sequence of the alkaliphilic bacterium Bacillus halodurans and genomic sequence comparison with Bacillus subtilis.</title>
        <authorList>
            <person name="Takami H."/>
            <person name="Nakasone K."/>
            <person name="Takaki Y."/>
            <person name="Maeno G."/>
            <person name="Sasaki R."/>
            <person name="Masui N."/>
            <person name="Fuji F."/>
            <person name="Hirama C."/>
            <person name="Nakamura Y."/>
            <person name="Ogasawara N."/>
            <person name="Kuhara S."/>
            <person name="Horikoshi K."/>
        </authorList>
    </citation>
    <scope>NUCLEOTIDE SEQUENCE [LARGE SCALE GENOMIC DNA]</scope>
    <source>
        <strain evidence="10">ATCC BAA-125 / DSM 18197 / FERM 7344 / JCM 9153 / C-125</strain>
    </source>
</reference>
<feature type="transmembrane region" description="Helical" evidence="8">
    <location>
        <begin position="26"/>
        <end position="46"/>
    </location>
</feature>
<dbReference type="RefSeq" id="WP_010897014.1">
    <property type="nucleotide sequence ID" value="NC_002570.2"/>
</dbReference>
<evidence type="ECO:0000256" key="8">
    <source>
        <dbReference type="SAM" id="Phobius"/>
    </source>
</evidence>
<name>Q9KEL1_HALH5</name>
<dbReference type="GO" id="GO:0005886">
    <property type="term" value="C:plasma membrane"/>
    <property type="evidence" value="ECO:0007669"/>
    <property type="project" value="UniProtKB-SubCell"/>
</dbReference>
<keyword evidence="5 8" id="KW-1133">Transmembrane helix</keyword>
<evidence type="ECO:0000313" key="10">
    <source>
        <dbReference type="Proteomes" id="UP000001258"/>
    </source>
</evidence>
<feature type="transmembrane region" description="Helical" evidence="8">
    <location>
        <begin position="85"/>
        <end position="105"/>
    </location>
</feature>
<dbReference type="InterPro" id="IPR000390">
    <property type="entry name" value="Small_drug/metabolite_transptr"/>
</dbReference>
<dbReference type="GO" id="GO:0022857">
    <property type="term" value="F:transmembrane transporter activity"/>
    <property type="evidence" value="ECO:0007669"/>
    <property type="project" value="InterPro"/>
</dbReference>
<comment type="subcellular location">
    <subcellularLocation>
        <location evidence="1 7">Cell membrane</location>
        <topology evidence="1 7">Multi-pass membrane protein</topology>
    </subcellularLocation>
</comment>
<dbReference type="Gene3D" id="1.10.3730.20">
    <property type="match status" value="1"/>
</dbReference>
<evidence type="ECO:0000256" key="2">
    <source>
        <dbReference type="ARBA" id="ARBA00022448"/>
    </source>
</evidence>
<protein>
    <submittedName>
        <fullName evidence="9">BH0841 protein</fullName>
    </submittedName>
</protein>
<evidence type="ECO:0000313" key="9">
    <source>
        <dbReference type="EMBL" id="BAB04560.1"/>
    </source>
</evidence>
<evidence type="ECO:0000256" key="6">
    <source>
        <dbReference type="ARBA" id="ARBA00023136"/>
    </source>
</evidence>
<evidence type="ECO:0000256" key="3">
    <source>
        <dbReference type="ARBA" id="ARBA00022475"/>
    </source>
</evidence>
<keyword evidence="6 8" id="KW-0472">Membrane</keyword>
<dbReference type="Pfam" id="PF00893">
    <property type="entry name" value="Multi_Drug_Res"/>
    <property type="match status" value="1"/>
</dbReference>
<proteinExistence type="inferred from homology"/>
<dbReference type="AlphaFoldDB" id="Q9KEL1"/>
<dbReference type="KEGG" id="bha:BH0841"/>
<sequence>MSYVYLFLAIFLEVTAAISTRFSEGFTRPSISAVVVVFAVASYVLFSLSLKHGMNIGIGYTIWSGVGVLTVALIGVVFLDDFLTIIQMGGIVLIMIGLGAVQLGGEKRYS</sequence>
<evidence type="ECO:0000256" key="4">
    <source>
        <dbReference type="ARBA" id="ARBA00022692"/>
    </source>
</evidence>
<dbReference type="PANTHER" id="PTHR30561:SF1">
    <property type="entry name" value="MULTIDRUG TRANSPORTER EMRE"/>
    <property type="match status" value="1"/>
</dbReference>
<keyword evidence="2" id="KW-0813">Transport</keyword>
<dbReference type="Proteomes" id="UP000001258">
    <property type="component" value="Chromosome"/>
</dbReference>
<evidence type="ECO:0000256" key="5">
    <source>
        <dbReference type="ARBA" id="ARBA00022989"/>
    </source>
</evidence>
<dbReference type="PANTHER" id="PTHR30561">
    <property type="entry name" value="SMR FAMILY PROTON-DEPENDENT DRUG EFFLUX TRANSPORTER SUGE"/>
    <property type="match status" value="1"/>
</dbReference>
<organism evidence="9 10">
    <name type="scientific">Halalkalibacterium halodurans (strain ATCC BAA-125 / DSM 18197 / FERM 7344 / JCM 9153 / C-125)</name>
    <name type="common">Bacillus halodurans</name>
    <dbReference type="NCBI Taxonomy" id="272558"/>
    <lineage>
        <taxon>Bacteria</taxon>
        <taxon>Bacillati</taxon>
        <taxon>Bacillota</taxon>
        <taxon>Bacilli</taxon>
        <taxon>Bacillales</taxon>
        <taxon>Bacillaceae</taxon>
        <taxon>Halalkalibacterium (ex Joshi et al. 2022)</taxon>
    </lineage>
</organism>
<dbReference type="SUPFAM" id="SSF103481">
    <property type="entry name" value="Multidrug resistance efflux transporter EmrE"/>
    <property type="match status" value="1"/>
</dbReference>
<accession>Q9KEL1</accession>
<evidence type="ECO:0000256" key="1">
    <source>
        <dbReference type="ARBA" id="ARBA00004651"/>
    </source>
</evidence>
<dbReference type="InterPro" id="IPR045324">
    <property type="entry name" value="Small_multidrug_res"/>
</dbReference>
<dbReference type="InterPro" id="IPR037185">
    <property type="entry name" value="EmrE-like"/>
</dbReference>
<keyword evidence="3" id="KW-1003">Cell membrane</keyword>
<dbReference type="eggNOG" id="COG2076">
    <property type="taxonomic scope" value="Bacteria"/>
</dbReference>
<gene>
    <name evidence="9" type="ordered locus">BH0841</name>
</gene>
<comment type="similarity">
    <text evidence="7">Belongs to the drug/metabolite transporter (DMT) superfamily. Small multidrug resistance (SMR) (TC 2.A.7.1) family.</text>
</comment>
<evidence type="ECO:0000256" key="7">
    <source>
        <dbReference type="RuleBase" id="RU003942"/>
    </source>
</evidence>
<dbReference type="OrthoDB" id="21828at2"/>
<keyword evidence="4 7" id="KW-0812">Transmembrane</keyword>
<feature type="transmembrane region" description="Helical" evidence="8">
    <location>
        <begin position="58"/>
        <end position="79"/>
    </location>
</feature>
<keyword evidence="10" id="KW-1185">Reference proteome</keyword>